<organism evidence="5 6">
    <name type="scientific">Candidatus Glassbacteria bacterium RBG_16_58_8</name>
    <dbReference type="NCBI Taxonomy" id="1817866"/>
    <lineage>
        <taxon>Bacteria</taxon>
        <taxon>Candidatus Glassiibacteriota</taxon>
    </lineage>
</organism>
<name>A0A1F5YCI5_9BACT</name>
<dbReference type="AlphaFoldDB" id="A0A1F5YCI5"/>
<dbReference type="PROSITE" id="PS51186">
    <property type="entry name" value="GNAT"/>
    <property type="match status" value="1"/>
</dbReference>
<accession>A0A1F5YCI5</accession>
<keyword evidence="2" id="KW-0808">Transferase</keyword>
<evidence type="ECO:0000256" key="2">
    <source>
        <dbReference type="ARBA" id="ARBA00022679"/>
    </source>
</evidence>
<dbReference type="FunFam" id="3.40.630.30:FF:000064">
    <property type="entry name" value="GNAT family acetyltransferase"/>
    <property type="match status" value="1"/>
</dbReference>
<dbReference type="GO" id="GO:0008080">
    <property type="term" value="F:N-acetyltransferase activity"/>
    <property type="evidence" value="ECO:0007669"/>
    <property type="project" value="TreeGrafter"/>
</dbReference>
<dbReference type="PANTHER" id="PTHR10545:SF29">
    <property type="entry name" value="GH14572P-RELATED"/>
    <property type="match status" value="1"/>
</dbReference>
<dbReference type="PANTHER" id="PTHR10545">
    <property type="entry name" value="DIAMINE N-ACETYLTRANSFERASE"/>
    <property type="match status" value="1"/>
</dbReference>
<proteinExistence type="inferred from homology"/>
<dbReference type="Proteomes" id="UP000179034">
    <property type="component" value="Unassembled WGS sequence"/>
</dbReference>
<feature type="domain" description="N-acetyltransferase" evidence="4">
    <location>
        <begin position="1"/>
        <end position="155"/>
    </location>
</feature>
<evidence type="ECO:0000256" key="1">
    <source>
        <dbReference type="ARBA" id="ARBA00008694"/>
    </source>
</evidence>
<comment type="caution">
    <text evidence="5">The sequence shown here is derived from an EMBL/GenBank/DDBJ whole genome shotgun (WGS) entry which is preliminary data.</text>
</comment>
<protein>
    <recommendedName>
        <fullName evidence="4">N-acetyltransferase domain-containing protein</fullName>
    </recommendedName>
</protein>
<evidence type="ECO:0000313" key="6">
    <source>
        <dbReference type="Proteomes" id="UP000179034"/>
    </source>
</evidence>
<evidence type="ECO:0000256" key="3">
    <source>
        <dbReference type="ARBA" id="ARBA00023315"/>
    </source>
</evidence>
<dbReference type="Gene3D" id="3.40.630.30">
    <property type="match status" value="1"/>
</dbReference>
<evidence type="ECO:0000259" key="4">
    <source>
        <dbReference type="PROSITE" id="PS51186"/>
    </source>
</evidence>
<comment type="similarity">
    <text evidence="1">Belongs to the acetyltransferase family.</text>
</comment>
<evidence type="ECO:0000313" key="5">
    <source>
        <dbReference type="EMBL" id="OGF97890.1"/>
    </source>
</evidence>
<sequence>MTIERVVESNFDDFIGLVEALAQYERLDPPDDVAKQRLMRDGLSSTPLFEAYLGRMNGKAVSYCVYFTTYSSFLAMPTLYLEDLFVLETHRRGGIGLEMFEFCMKKAVEKGCGRMEWCVLDWNEPAIRFYEKNGARRLGWVFYRLTREEMKRRVPRWVHSTRFPNSLTDTET</sequence>
<gene>
    <name evidence="5" type="ORF">A2Z06_02775</name>
</gene>
<dbReference type="InterPro" id="IPR016181">
    <property type="entry name" value="Acyl_CoA_acyltransferase"/>
</dbReference>
<dbReference type="CDD" id="cd04301">
    <property type="entry name" value="NAT_SF"/>
    <property type="match status" value="1"/>
</dbReference>
<keyword evidence="3" id="KW-0012">Acyltransferase</keyword>
<dbReference type="InterPro" id="IPR000182">
    <property type="entry name" value="GNAT_dom"/>
</dbReference>
<dbReference type="SUPFAM" id="SSF55729">
    <property type="entry name" value="Acyl-CoA N-acyltransferases (Nat)"/>
    <property type="match status" value="1"/>
</dbReference>
<dbReference type="EMBL" id="MFIW01000040">
    <property type="protein sequence ID" value="OGF97890.1"/>
    <property type="molecule type" value="Genomic_DNA"/>
</dbReference>
<dbReference type="InterPro" id="IPR051016">
    <property type="entry name" value="Diverse_Substrate_AcTransf"/>
</dbReference>
<dbReference type="Pfam" id="PF00583">
    <property type="entry name" value="Acetyltransf_1"/>
    <property type="match status" value="1"/>
</dbReference>
<reference evidence="5 6" key="1">
    <citation type="journal article" date="2016" name="Nat. Commun.">
        <title>Thousands of microbial genomes shed light on interconnected biogeochemical processes in an aquifer system.</title>
        <authorList>
            <person name="Anantharaman K."/>
            <person name="Brown C.T."/>
            <person name="Hug L.A."/>
            <person name="Sharon I."/>
            <person name="Castelle C.J."/>
            <person name="Probst A.J."/>
            <person name="Thomas B.C."/>
            <person name="Singh A."/>
            <person name="Wilkins M.J."/>
            <person name="Karaoz U."/>
            <person name="Brodie E.L."/>
            <person name="Williams K.H."/>
            <person name="Hubbard S.S."/>
            <person name="Banfield J.F."/>
        </authorList>
    </citation>
    <scope>NUCLEOTIDE SEQUENCE [LARGE SCALE GENOMIC DNA]</scope>
</reference>